<accession>A0A3P6NNL1</accession>
<evidence type="ECO:0000313" key="1">
    <source>
        <dbReference type="EMBL" id="VDK19660.1"/>
    </source>
</evidence>
<dbReference type="GO" id="GO:0003676">
    <property type="term" value="F:nucleic acid binding"/>
    <property type="evidence" value="ECO:0007669"/>
    <property type="project" value="InterPro"/>
</dbReference>
<evidence type="ECO:0008006" key="3">
    <source>
        <dbReference type="Google" id="ProtNLM"/>
    </source>
</evidence>
<proteinExistence type="predicted"/>
<evidence type="ECO:0000313" key="2">
    <source>
        <dbReference type="Proteomes" id="UP000267096"/>
    </source>
</evidence>
<name>A0A3P6NNL1_ANISI</name>
<dbReference type="InterPro" id="IPR035979">
    <property type="entry name" value="RBD_domain_sf"/>
</dbReference>
<dbReference type="AlphaFoldDB" id="A0A3P6NNL1"/>
<reference evidence="1 2" key="1">
    <citation type="submission" date="2018-11" db="EMBL/GenBank/DDBJ databases">
        <authorList>
            <consortium name="Pathogen Informatics"/>
        </authorList>
    </citation>
    <scope>NUCLEOTIDE SEQUENCE [LARGE SCALE GENOMIC DNA]</scope>
</reference>
<keyword evidence="2" id="KW-1185">Reference proteome</keyword>
<sequence>MSMNGIENVMERILNERVKMEQRVPIAAVKVKGFPSAMNKYQLGAIFANLIIKSIDLCEEGKDKCCDGDEHLTPSTNNNTNAQYALIEFANKFHAAQAAIHYNGYRVDSKHELLVVPVHAEVLMNI</sequence>
<dbReference type="Proteomes" id="UP000267096">
    <property type="component" value="Unassembled WGS sequence"/>
</dbReference>
<dbReference type="InterPro" id="IPR012677">
    <property type="entry name" value="Nucleotide-bd_a/b_plait_sf"/>
</dbReference>
<dbReference type="EMBL" id="UYRR01002700">
    <property type="protein sequence ID" value="VDK19660.1"/>
    <property type="molecule type" value="Genomic_DNA"/>
</dbReference>
<dbReference type="SUPFAM" id="SSF54928">
    <property type="entry name" value="RNA-binding domain, RBD"/>
    <property type="match status" value="1"/>
</dbReference>
<protein>
    <recommendedName>
        <fullName evidence="3">RRM domain-containing protein</fullName>
    </recommendedName>
</protein>
<organism evidence="1 2">
    <name type="scientific">Anisakis simplex</name>
    <name type="common">Herring worm</name>
    <dbReference type="NCBI Taxonomy" id="6269"/>
    <lineage>
        <taxon>Eukaryota</taxon>
        <taxon>Metazoa</taxon>
        <taxon>Ecdysozoa</taxon>
        <taxon>Nematoda</taxon>
        <taxon>Chromadorea</taxon>
        <taxon>Rhabditida</taxon>
        <taxon>Spirurina</taxon>
        <taxon>Ascaridomorpha</taxon>
        <taxon>Ascaridoidea</taxon>
        <taxon>Anisakidae</taxon>
        <taxon>Anisakis</taxon>
        <taxon>Anisakis simplex complex</taxon>
    </lineage>
</organism>
<dbReference type="OrthoDB" id="5800150at2759"/>
<dbReference type="Gene3D" id="3.30.70.330">
    <property type="match status" value="1"/>
</dbReference>
<gene>
    <name evidence="1" type="ORF">ASIM_LOCUS2131</name>
</gene>